<feature type="region of interest" description="Disordered" evidence="1">
    <location>
        <begin position="177"/>
        <end position="203"/>
    </location>
</feature>
<comment type="caution">
    <text evidence="2">The sequence shown here is derived from an EMBL/GenBank/DDBJ whole genome shotgun (WGS) entry which is preliminary data.</text>
</comment>
<evidence type="ECO:0000313" key="2">
    <source>
        <dbReference type="EMBL" id="MPL75450.1"/>
    </source>
</evidence>
<sequence length="447" mass="49981">MKIGIVVHGPNIIDSGCALKIIEILKSFGEVYCRLGGTMGRTAVIDASLENLIDISTKRLPSESVRLFLEEGMDVIFLINYGKSSVTGHTFGYKVFKKAFNPGIGNLDENTLNKKFIQIERPGEDDGSIILWNGSNDDLHLKISKLLNLNVLDSQLVIEEYMKRELKTDIKNNLINNLKDNQDNNPDDDPSNNENNDQNNNLNNCYGLGDEVRYIHGVSPNENIFVNGVVIGKSNSENLSLVSKDGKIVDIIGGEIKKHGIEKLGVVDINNAVVKTGLLRKTNPNPRIIKDSKDININRSENNRIKVAFLDHAAEDIYSLKNVDIVVTIGDDTTLVASDILYRFNIPVIGITDGDVDKVVQKGYVTEGSTIIELKPGQDDIVGKYIFQNVFKSKNYIKLEFSSTKTSNNDFKDKLKSNRIKEFKNEIFEIINEISPEYNIKFPLNND</sequence>
<dbReference type="Pfam" id="PF09890">
    <property type="entry name" value="DUF2117"/>
    <property type="match status" value="1"/>
</dbReference>
<organism evidence="2">
    <name type="scientific">bioreactor metagenome</name>
    <dbReference type="NCBI Taxonomy" id="1076179"/>
    <lineage>
        <taxon>unclassified sequences</taxon>
        <taxon>metagenomes</taxon>
        <taxon>ecological metagenomes</taxon>
    </lineage>
</organism>
<feature type="compositionally biased region" description="Low complexity" evidence="1">
    <location>
        <begin position="192"/>
        <end position="203"/>
    </location>
</feature>
<dbReference type="InterPro" id="IPR012032">
    <property type="entry name" value="UCP006598"/>
</dbReference>
<evidence type="ECO:0008006" key="3">
    <source>
        <dbReference type="Google" id="ProtNLM"/>
    </source>
</evidence>
<name>A0A644U940_9ZZZZ</name>
<accession>A0A644U940</accession>
<gene>
    <name evidence="2" type="ORF">SDC9_21274</name>
</gene>
<evidence type="ECO:0000256" key="1">
    <source>
        <dbReference type="SAM" id="MobiDB-lite"/>
    </source>
</evidence>
<proteinExistence type="predicted"/>
<dbReference type="EMBL" id="VSSQ01000088">
    <property type="protein sequence ID" value="MPL75450.1"/>
    <property type="molecule type" value="Genomic_DNA"/>
</dbReference>
<protein>
    <recommendedName>
        <fullName evidence="3">DUF2117 domain-containing protein</fullName>
    </recommendedName>
</protein>
<reference evidence="2" key="1">
    <citation type="submission" date="2019-08" db="EMBL/GenBank/DDBJ databases">
        <authorList>
            <person name="Kucharzyk K."/>
            <person name="Murdoch R.W."/>
            <person name="Higgins S."/>
            <person name="Loffler F."/>
        </authorList>
    </citation>
    <scope>NUCLEOTIDE SEQUENCE</scope>
</reference>
<dbReference type="AlphaFoldDB" id="A0A644U940"/>